<dbReference type="EMBL" id="UHED01000001">
    <property type="protein sequence ID" value="SUM81675.1"/>
    <property type="molecule type" value="Genomic_DNA"/>
</dbReference>
<evidence type="ECO:0000313" key="1">
    <source>
        <dbReference type="EMBL" id="SUM81675.1"/>
    </source>
</evidence>
<protein>
    <submittedName>
        <fullName evidence="1">Uncharacterized protein</fullName>
    </submittedName>
</protein>
<accession>A0A380HJA1</accession>
<sequence length="144" mass="16387">MKKFQKNPGESERAAYNFNGIAFDILCVLLNNMSDDKLPNAIMDEDVRLRKGAIENIDITQYANFIKSIKNDIDKIEFKPLRLHIHAQKAFKIIVPIHDAIMIECDDKETAQDVAQLMKDTANQLFNGEFAHVTLEEIGGVDHE</sequence>
<dbReference type="AlphaFoldDB" id="A0A380HJA1"/>
<dbReference type="Pfam" id="PF19504">
    <property type="entry name" value="DUF6038"/>
    <property type="match status" value="1"/>
</dbReference>
<name>A0A380HJA1_STASA</name>
<reference evidence="1 2" key="1">
    <citation type="submission" date="2018-06" db="EMBL/GenBank/DDBJ databases">
        <authorList>
            <consortium name="Pathogen Informatics"/>
            <person name="Doyle S."/>
        </authorList>
    </citation>
    <scope>NUCLEOTIDE SEQUENCE [LARGE SCALE GENOMIC DNA]</scope>
    <source>
        <strain evidence="1 2">NCTC7688</strain>
    </source>
</reference>
<gene>
    <name evidence="1" type="ORF">NCTC7688_00166</name>
</gene>
<evidence type="ECO:0000313" key="2">
    <source>
        <dbReference type="Proteomes" id="UP000254707"/>
    </source>
</evidence>
<organism evidence="1 2">
    <name type="scientific">Staphylococcus saprophyticus</name>
    <dbReference type="NCBI Taxonomy" id="29385"/>
    <lineage>
        <taxon>Bacteria</taxon>
        <taxon>Bacillati</taxon>
        <taxon>Bacillota</taxon>
        <taxon>Bacilli</taxon>
        <taxon>Bacillales</taxon>
        <taxon>Staphylococcaceae</taxon>
        <taxon>Staphylococcus</taxon>
    </lineage>
</organism>
<dbReference type="Proteomes" id="UP000254707">
    <property type="component" value="Unassembled WGS sequence"/>
</dbReference>
<dbReference type="InterPro" id="IPR046101">
    <property type="entry name" value="DUF6038"/>
</dbReference>
<proteinExistence type="predicted"/>